<dbReference type="Proteomes" id="UP000576082">
    <property type="component" value="Unassembled WGS sequence"/>
</dbReference>
<protein>
    <recommendedName>
        <fullName evidence="2">NAD glycohydrolase translocation F5/8 type C domain-containing protein</fullName>
    </recommendedName>
</protein>
<evidence type="ECO:0000259" key="2">
    <source>
        <dbReference type="Pfam" id="PF25302"/>
    </source>
</evidence>
<feature type="signal peptide" evidence="1">
    <location>
        <begin position="1"/>
        <end position="23"/>
    </location>
</feature>
<keyword evidence="4" id="KW-1185">Reference proteome</keyword>
<accession>A0A7X9RZ72</accession>
<dbReference type="SUPFAM" id="SSF49785">
    <property type="entry name" value="Galactose-binding domain-like"/>
    <property type="match status" value="1"/>
</dbReference>
<comment type="caution">
    <text evidence="3">The sequence shown here is derived from an EMBL/GenBank/DDBJ whole genome shotgun (WGS) entry which is preliminary data.</text>
</comment>
<dbReference type="Gene3D" id="2.60.120.260">
    <property type="entry name" value="Galactose-binding domain-like"/>
    <property type="match status" value="1"/>
</dbReference>
<feature type="domain" description="NAD glycohydrolase translocation F5/8 type C" evidence="2">
    <location>
        <begin position="166"/>
        <end position="298"/>
    </location>
</feature>
<reference evidence="3 4" key="1">
    <citation type="submission" date="2020-04" db="EMBL/GenBank/DDBJ databases">
        <title>Flammeovirga sp. SR4, a novel species isolated from seawater.</title>
        <authorList>
            <person name="Wang X."/>
        </authorList>
    </citation>
    <scope>NUCLEOTIDE SEQUENCE [LARGE SCALE GENOMIC DNA]</scope>
    <source>
        <strain evidence="3 4">ATCC 23126</strain>
    </source>
</reference>
<dbReference type="RefSeq" id="WP_169659624.1">
    <property type="nucleotide sequence ID" value="NZ_JABANE010000097.1"/>
</dbReference>
<dbReference type="Pfam" id="PF25302">
    <property type="entry name" value="NADase_transloc"/>
    <property type="match status" value="1"/>
</dbReference>
<keyword evidence="1" id="KW-0732">Signal</keyword>
<dbReference type="InterPro" id="IPR008979">
    <property type="entry name" value="Galactose-bd-like_sf"/>
</dbReference>
<dbReference type="EMBL" id="JABANE010000097">
    <property type="protein sequence ID" value="NME71408.1"/>
    <property type="molecule type" value="Genomic_DNA"/>
</dbReference>
<dbReference type="InterPro" id="IPR057561">
    <property type="entry name" value="NADase_transloc"/>
</dbReference>
<evidence type="ECO:0000313" key="3">
    <source>
        <dbReference type="EMBL" id="NME71408.1"/>
    </source>
</evidence>
<evidence type="ECO:0000256" key="1">
    <source>
        <dbReference type="SAM" id="SignalP"/>
    </source>
</evidence>
<sequence>MHTNYYFFIPLLALLLSANSIFSENENFDPQTITIENVYATTTKVPQYENHILNCFDGDTTTVWQTMDGIHMNEGIMIYFPHPTYIYDVVLYDENGKVTSEYDKYCNGRPVYYGTIDHYISSLFIKFRGSNQFKNGEYSVGISEIELLDENENAYAIKAPKLIKGQVKASSALTPEIAYSSNNLVDGQKESAWSEAVKGLGVGQKINFTLEEETQINKLKIWNGYQRSNVHFLANASMKSFTFGVKGGEKKSYTINREQGGQVIDLGITLTGKEFELEITGADAGTKYEDLVISEILLKNGNSSISIFTGEEEKRVKNNIALNHKVLKKVLDKRLNDEKKEAIDESVTVFQTSSISLRSNNTFVFYNREEEEITEKTEDDDDFYEEDDSSVISEVIADGNWEIKSITDDKIIIRIFGKKFTPLTSQDIYKGKTEGSAARIFQDNVTITNDVIKGQKVLAPIRIF</sequence>
<feature type="chain" id="PRO_5031498055" description="NAD glycohydrolase translocation F5/8 type C domain-containing protein" evidence="1">
    <location>
        <begin position="24"/>
        <end position="464"/>
    </location>
</feature>
<name>A0A7X9RZ72_9BACT</name>
<proteinExistence type="predicted"/>
<dbReference type="NCBIfam" id="NF047619">
    <property type="entry name" value="NADase_discoid"/>
    <property type="match status" value="1"/>
</dbReference>
<dbReference type="AlphaFoldDB" id="A0A7X9RZ72"/>
<gene>
    <name evidence="3" type="ORF">HHU12_25810</name>
</gene>
<evidence type="ECO:0000313" key="4">
    <source>
        <dbReference type="Proteomes" id="UP000576082"/>
    </source>
</evidence>
<organism evidence="3 4">
    <name type="scientific">Flammeovirga aprica JL-4</name>
    <dbReference type="NCBI Taxonomy" id="694437"/>
    <lineage>
        <taxon>Bacteria</taxon>
        <taxon>Pseudomonadati</taxon>
        <taxon>Bacteroidota</taxon>
        <taxon>Cytophagia</taxon>
        <taxon>Cytophagales</taxon>
        <taxon>Flammeovirgaceae</taxon>
        <taxon>Flammeovirga</taxon>
    </lineage>
</organism>